<protein>
    <recommendedName>
        <fullName evidence="2">AAA+ ATPase domain-containing protein</fullName>
    </recommendedName>
</protein>
<dbReference type="Gene3D" id="3.40.50.300">
    <property type="entry name" value="P-loop containing nucleotide triphosphate hydrolases"/>
    <property type="match status" value="1"/>
</dbReference>
<dbReference type="InterPro" id="IPR003593">
    <property type="entry name" value="AAA+_ATPase"/>
</dbReference>
<evidence type="ECO:0000256" key="1">
    <source>
        <dbReference type="SAM" id="MobiDB-lite"/>
    </source>
</evidence>
<evidence type="ECO:0000259" key="2">
    <source>
        <dbReference type="SMART" id="SM00382"/>
    </source>
</evidence>
<dbReference type="SMART" id="SM00382">
    <property type="entry name" value="AAA"/>
    <property type="match status" value="1"/>
</dbReference>
<reference evidence="3" key="1">
    <citation type="submission" date="2022-10" db="EMBL/GenBank/DDBJ databases">
        <title>The complete genomes of actinobacterial strains from the NBC collection.</title>
        <authorList>
            <person name="Joergensen T.S."/>
            <person name="Alvarez Arevalo M."/>
            <person name="Sterndorff E.B."/>
            <person name="Faurdal D."/>
            <person name="Vuksanovic O."/>
            <person name="Mourched A.-S."/>
            <person name="Charusanti P."/>
            <person name="Shaw S."/>
            <person name="Blin K."/>
            <person name="Weber T."/>
        </authorList>
    </citation>
    <scope>NUCLEOTIDE SEQUENCE</scope>
    <source>
        <strain evidence="3">NBC_00093</strain>
    </source>
</reference>
<dbReference type="SUPFAM" id="SSF48452">
    <property type="entry name" value="TPR-like"/>
    <property type="match status" value="2"/>
</dbReference>
<feature type="compositionally biased region" description="Pro residues" evidence="1">
    <location>
        <begin position="834"/>
        <end position="845"/>
    </location>
</feature>
<name>A0AAU1ZXP3_9ACTN</name>
<dbReference type="AlphaFoldDB" id="A0AAU1ZXP3"/>
<dbReference type="SUPFAM" id="SSF52540">
    <property type="entry name" value="P-loop containing nucleoside triphosphate hydrolases"/>
    <property type="match status" value="1"/>
</dbReference>
<evidence type="ECO:0000313" key="3">
    <source>
        <dbReference type="EMBL" id="WTT16889.1"/>
    </source>
</evidence>
<sequence>MSEWLPGAARDIEMLQLGSVLEELSAPGGRRVLVLHGPPGAGKSTLARRLATEFGASHDIPVHWLALGYRRSDPEQVLLRLLRRAGEMPPGDLCDALLGRLTNLVSLAYAARGNWPNAIPSLFVLDALTEGTPGRVLLRLVTDLFRDTPHNLIVTARSHGAPWDEVPDIVRHEITPLDDFSPREWVAARYAQLTEQDAALMDTLVSWQGGEFSPDMPLFGDRITVSEMRQSIERLHEHQLLQQTRPGWYEVRLPVRNEIHRYHGRHNRRSGSDLLDTTLARSLIDEPGELGEAAEPTVDLALRLARAGTLDPPDFTGRLAHQLAVEGALLPLLMLKAGLRRAGGDDSALTVPLAMAVRHAGQPEAAARTLAGVDTEDAIRELALTQHHMGLLHEAESTLDTLPTGRPDGWALHIRAAIRTDRGELHAVGPLLRRAIETHQVRGDRRGEAWAVFHYGRLRLMRWDLEEARKRLEAAWHTFRDVGDVLGATWANTELRRVAMLLQGQELDVLAEVMALEELQEAPSAHQRCGDVRGEAWATLLLGVAYADAGQPETASRALERALKSFESLPDRLGRAWALHHLAPTTLRSGSAQLHQALEAFAEAGCAGGQAWTQLQLALHPRRSQSLPGTSAWLDKAQLGFEAIDDITGARLVSVLRNGLLPGSRRELAIRTLTGLYPRRILDGIDWNTGQVTLPHTLRHLAPEPGTFTDDTLPADLPLTASRVRLTLLGRRPPTVGRPTHLSLLVVPGPDHPQWSAPEDLWSQLTARATPLTDSDIEPAHSIPIGADAHFRFVPHTPGRHRIRFTIEHAQSRTVLQQVETEFDVTDPSATVPPVAPPPVSEGRA</sequence>
<dbReference type="InterPro" id="IPR027417">
    <property type="entry name" value="P-loop_NTPase"/>
</dbReference>
<dbReference type="SUPFAM" id="SSF53795">
    <property type="entry name" value="PEP carboxykinase-like"/>
    <property type="match status" value="1"/>
</dbReference>
<dbReference type="EMBL" id="CP108222">
    <property type="protein sequence ID" value="WTT16889.1"/>
    <property type="molecule type" value="Genomic_DNA"/>
</dbReference>
<feature type="domain" description="AAA+ ATPase" evidence="2">
    <location>
        <begin position="29"/>
        <end position="181"/>
    </location>
</feature>
<dbReference type="Gene3D" id="1.25.40.10">
    <property type="entry name" value="Tetratricopeptide repeat domain"/>
    <property type="match status" value="1"/>
</dbReference>
<gene>
    <name evidence="3" type="ORF">OHA22_15820</name>
</gene>
<dbReference type="InterPro" id="IPR011990">
    <property type="entry name" value="TPR-like_helical_dom_sf"/>
</dbReference>
<feature type="region of interest" description="Disordered" evidence="1">
    <location>
        <begin position="825"/>
        <end position="845"/>
    </location>
</feature>
<organism evidence="3">
    <name type="scientific">Streptomyces sp. NBC_00093</name>
    <dbReference type="NCBI Taxonomy" id="2975649"/>
    <lineage>
        <taxon>Bacteria</taxon>
        <taxon>Bacillati</taxon>
        <taxon>Actinomycetota</taxon>
        <taxon>Actinomycetes</taxon>
        <taxon>Kitasatosporales</taxon>
        <taxon>Streptomycetaceae</taxon>
        <taxon>Streptomyces</taxon>
    </lineage>
</organism>
<proteinExistence type="predicted"/>
<accession>A0AAU1ZXP3</accession>